<gene>
    <name evidence="1" type="ORF">Pme01_58260</name>
</gene>
<comment type="caution">
    <text evidence="1">The sequence shown here is derived from an EMBL/GenBank/DDBJ whole genome shotgun (WGS) entry which is preliminary data.</text>
</comment>
<evidence type="ECO:0000313" key="2">
    <source>
        <dbReference type="Proteomes" id="UP000599074"/>
    </source>
</evidence>
<dbReference type="Proteomes" id="UP000599074">
    <property type="component" value="Unassembled WGS sequence"/>
</dbReference>
<reference evidence="1" key="1">
    <citation type="submission" date="2021-01" db="EMBL/GenBank/DDBJ databases">
        <title>Whole genome shotgun sequence of Planosporangium mesophilum NBRC 109066.</title>
        <authorList>
            <person name="Komaki H."/>
            <person name="Tamura T."/>
        </authorList>
    </citation>
    <scope>NUCLEOTIDE SEQUENCE</scope>
    <source>
        <strain evidence="1">NBRC 109066</strain>
    </source>
</reference>
<proteinExistence type="predicted"/>
<dbReference type="EMBL" id="BOON01000070">
    <property type="protein sequence ID" value="GII26229.1"/>
    <property type="molecule type" value="Genomic_DNA"/>
</dbReference>
<accession>A0A8J3TH81</accession>
<protein>
    <submittedName>
        <fullName evidence="1">Uncharacterized protein</fullName>
    </submittedName>
</protein>
<sequence>MLRKRWGNRALGVGLGMLFAVLLVPDKAYAATGLYCDGPFPAQRLAYDFGSQTLTGGRTKLPGTVWTPYIYSLYGYDLSVYASVQGSGPTAELRHGAKSGIRSACKWNYLGGNPGSEIHLNCVYYAP</sequence>
<name>A0A8J3TH81_9ACTN</name>
<organism evidence="1 2">
    <name type="scientific">Planosporangium mesophilum</name>
    <dbReference type="NCBI Taxonomy" id="689768"/>
    <lineage>
        <taxon>Bacteria</taxon>
        <taxon>Bacillati</taxon>
        <taxon>Actinomycetota</taxon>
        <taxon>Actinomycetes</taxon>
        <taxon>Micromonosporales</taxon>
        <taxon>Micromonosporaceae</taxon>
        <taxon>Planosporangium</taxon>
    </lineage>
</organism>
<dbReference type="AlphaFoldDB" id="A0A8J3TH81"/>
<keyword evidence="2" id="KW-1185">Reference proteome</keyword>
<dbReference type="RefSeq" id="WP_168118025.1">
    <property type="nucleotide sequence ID" value="NZ_BOON01000070.1"/>
</dbReference>
<evidence type="ECO:0000313" key="1">
    <source>
        <dbReference type="EMBL" id="GII26229.1"/>
    </source>
</evidence>